<dbReference type="Gene3D" id="3.50.50.60">
    <property type="entry name" value="FAD/NAD(P)-binding domain"/>
    <property type="match status" value="1"/>
</dbReference>
<dbReference type="PANTHER" id="PTHR13847:SF201">
    <property type="entry name" value="PUTATIBE OXIDOREDUCTASE"/>
    <property type="match status" value="1"/>
</dbReference>
<comment type="caution">
    <text evidence="2">The sequence shown here is derived from an EMBL/GenBank/DDBJ whole genome shotgun (WGS) entry which is preliminary data.</text>
</comment>
<evidence type="ECO:0000313" key="2">
    <source>
        <dbReference type="EMBL" id="KGE16941.1"/>
    </source>
</evidence>
<sequence length="406" mass="45650">MDLLSGTLYWPTTYPNPRTYPGLEEDISCDVLIVGGGSSGAQCAHYFADTGLDVVLIDKGRFATGSTAANTALIQYAGDKMFGPLINTFGEAKAAQHLKLCEEAIGEIETVCGTLPFSSDFLRRDSLYYASSKEDVPTLQEELTLLQKHGFKVDYWTGEQVIQQYPIQTPGALYYHDDGELNPIKFTLGLLESAHTRKVRLYEQTEWKGHKQEKDAVIFYTTNHHSIKAQHVIFAGGYANQSIKPDKNAVLTSSYNLVTKPVADFSSWPNRILIWETARPYIYLRTTPDHRIIIGGLDETTTIAEERDRHLHRKKDQLLTELNRRFPNIQVEAEFYLAAFYGGTHDGLPILGIYDEFPRCTFLNAYGDNGLVYSMVLARILRDMLTGVSSPSAELYLQKRLTPAEL</sequence>
<dbReference type="GO" id="GO:0005737">
    <property type="term" value="C:cytoplasm"/>
    <property type="evidence" value="ECO:0007669"/>
    <property type="project" value="TreeGrafter"/>
</dbReference>
<dbReference type="InterPro" id="IPR006076">
    <property type="entry name" value="FAD-dep_OxRdtase"/>
</dbReference>
<reference evidence="2 3" key="1">
    <citation type="submission" date="2014-08" db="EMBL/GenBank/DDBJ databases">
        <authorList>
            <person name="den Bakker H.C."/>
        </authorList>
    </citation>
    <scope>NUCLEOTIDE SEQUENCE [LARGE SCALE GENOMIC DNA]</scope>
    <source>
        <strain evidence="2 3">DSM 18334</strain>
    </source>
</reference>
<keyword evidence="3" id="KW-1185">Reference proteome</keyword>
<protein>
    <submittedName>
        <fullName evidence="2">FAD-dependent oxidoreductase</fullName>
    </submittedName>
</protein>
<dbReference type="Pfam" id="PF01266">
    <property type="entry name" value="DAO"/>
    <property type="match status" value="1"/>
</dbReference>
<gene>
    <name evidence="2" type="ORF">PWYN_19910</name>
</gene>
<dbReference type="EMBL" id="JQCR01000003">
    <property type="protein sequence ID" value="KGE16941.1"/>
    <property type="molecule type" value="Genomic_DNA"/>
</dbReference>
<dbReference type="STRING" id="268407.PWYN_19910"/>
<dbReference type="OrthoDB" id="571248at2"/>
<evidence type="ECO:0000259" key="1">
    <source>
        <dbReference type="Pfam" id="PF01266"/>
    </source>
</evidence>
<dbReference type="SUPFAM" id="SSF51905">
    <property type="entry name" value="FAD/NAD(P)-binding domain"/>
    <property type="match status" value="1"/>
</dbReference>
<dbReference type="Gene3D" id="3.30.9.10">
    <property type="entry name" value="D-Amino Acid Oxidase, subunit A, domain 2"/>
    <property type="match status" value="1"/>
</dbReference>
<reference evidence="2 3" key="2">
    <citation type="submission" date="2014-10" db="EMBL/GenBank/DDBJ databases">
        <title>Comparative genomics of the Paenibacillus odorifer group.</title>
        <authorList>
            <person name="Tsai Y.-C."/>
            <person name="Martin N."/>
            <person name="Korlach J."/>
            <person name="Wiedmann M."/>
        </authorList>
    </citation>
    <scope>NUCLEOTIDE SEQUENCE [LARGE SCALE GENOMIC DNA]</scope>
    <source>
        <strain evidence="2 3">DSM 18334</strain>
    </source>
</reference>
<dbReference type="PANTHER" id="PTHR13847">
    <property type="entry name" value="SARCOSINE DEHYDROGENASE-RELATED"/>
    <property type="match status" value="1"/>
</dbReference>
<organism evidence="2 3">
    <name type="scientific">Paenibacillus wynnii</name>
    <dbReference type="NCBI Taxonomy" id="268407"/>
    <lineage>
        <taxon>Bacteria</taxon>
        <taxon>Bacillati</taxon>
        <taxon>Bacillota</taxon>
        <taxon>Bacilli</taxon>
        <taxon>Bacillales</taxon>
        <taxon>Paenibacillaceae</taxon>
        <taxon>Paenibacillus</taxon>
    </lineage>
</organism>
<dbReference type="RefSeq" id="WP_036655302.1">
    <property type="nucleotide sequence ID" value="NZ_JQCR01000003.1"/>
</dbReference>
<accession>A0A098M4G1</accession>
<feature type="domain" description="FAD dependent oxidoreductase" evidence="1">
    <location>
        <begin position="30"/>
        <end position="383"/>
    </location>
</feature>
<name>A0A098M4G1_9BACL</name>
<proteinExistence type="predicted"/>
<dbReference type="eggNOG" id="COG0665">
    <property type="taxonomic scope" value="Bacteria"/>
</dbReference>
<dbReference type="Proteomes" id="UP000029734">
    <property type="component" value="Unassembled WGS sequence"/>
</dbReference>
<evidence type="ECO:0000313" key="3">
    <source>
        <dbReference type="Proteomes" id="UP000029734"/>
    </source>
</evidence>
<dbReference type="InterPro" id="IPR036188">
    <property type="entry name" value="FAD/NAD-bd_sf"/>
</dbReference>
<dbReference type="AlphaFoldDB" id="A0A098M4G1"/>